<comment type="caution">
    <text evidence="1">The sequence shown here is derived from an EMBL/GenBank/DDBJ whole genome shotgun (WGS) entry which is preliminary data.</text>
</comment>
<evidence type="ECO:0000313" key="1">
    <source>
        <dbReference type="EMBL" id="GAF80837.1"/>
    </source>
</evidence>
<dbReference type="AlphaFoldDB" id="X0SY31"/>
<protein>
    <submittedName>
        <fullName evidence="1">Uncharacterized protein</fullName>
    </submittedName>
</protein>
<sequence length="99" mass="11620">MSLFDTKYQSIWDTLTSLIDEEDDRNDFQEFMSAVYIDEDGNEYSIDELDVADEIEEDEEVIEEALKKVKVIRGGKRLKKFKTSKEGFKVKMENGRPKE</sequence>
<feature type="non-terminal residue" evidence="1">
    <location>
        <position position="99"/>
    </location>
</feature>
<accession>X0SY31</accession>
<organism evidence="1">
    <name type="scientific">marine sediment metagenome</name>
    <dbReference type="NCBI Taxonomy" id="412755"/>
    <lineage>
        <taxon>unclassified sequences</taxon>
        <taxon>metagenomes</taxon>
        <taxon>ecological metagenomes</taxon>
    </lineage>
</organism>
<name>X0SY31_9ZZZZ</name>
<proteinExistence type="predicted"/>
<dbReference type="EMBL" id="BARS01007278">
    <property type="protein sequence ID" value="GAF80837.1"/>
    <property type="molecule type" value="Genomic_DNA"/>
</dbReference>
<gene>
    <name evidence="1" type="ORF">S01H1_14032</name>
</gene>
<reference evidence="1" key="1">
    <citation type="journal article" date="2014" name="Front. Microbiol.">
        <title>High frequency of phylogenetically diverse reductive dehalogenase-homologous genes in deep subseafloor sedimentary metagenomes.</title>
        <authorList>
            <person name="Kawai M."/>
            <person name="Futagami T."/>
            <person name="Toyoda A."/>
            <person name="Takaki Y."/>
            <person name="Nishi S."/>
            <person name="Hori S."/>
            <person name="Arai W."/>
            <person name="Tsubouchi T."/>
            <person name="Morono Y."/>
            <person name="Uchiyama I."/>
            <person name="Ito T."/>
            <person name="Fujiyama A."/>
            <person name="Inagaki F."/>
            <person name="Takami H."/>
        </authorList>
    </citation>
    <scope>NUCLEOTIDE SEQUENCE</scope>
    <source>
        <strain evidence="1">Expedition CK06-06</strain>
    </source>
</reference>